<dbReference type="Pfam" id="PF02055">
    <property type="entry name" value="Glyco_hydro_30"/>
    <property type="match status" value="1"/>
</dbReference>
<dbReference type="SMART" id="SM00458">
    <property type="entry name" value="RICIN"/>
    <property type="match status" value="1"/>
</dbReference>
<dbReference type="Pfam" id="PF17189">
    <property type="entry name" value="Glyco_hydro_30C"/>
    <property type="match status" value="1"/>
</dbReference>
<dbReference type="SUPFAM" id="SSF50370">
    <property type="entry name" value="Ricin B-like lectins"/>
    <property type="match status" value="1"/>
</dbReference>
<reference evidence="7 8" key="1">
    <citation type="submission" date="2021-01" db="EMBL/GenBank/DDBJ databases">
        <title>Whole genome shotgun sequence of Actinoplanes humidus NBRC 14915.</title>
        <authorList>
            <person name="Komaki H."/>
            <person name="Tamura T."/>
        </authorList>
    </citation>
    <scope>NUCLEOTIDE SEQUENCE [LARGE SCALE GENOMIC DNA]</scope>
    <source>
        <strain evidence="7 8">NBRC 14915</strain>
    </source>
</reference>
<feature type="transmembrane region" description="Helical" evidence="5">
    <location>
        <begin position="42"/>
        <end position="63"/>
    </location>
</feature>
<dbReference type="SUPFAM" id="SSF51445">
    <property type="entry name" value="(Trans)glycosidases"/>
    <property type="match status" value="1"/>
</dbReference>
<dbReference type="EMBL" id="BOMN01000040">
    <property type="protein sequence ID" value="GIE20227.1"/>
    <property type="molecule type" value="Genomic_DNA"/>
</dbReference>
<keyword evidence="8" id="KW-1185">Reference proteome</keyword>
<keyword evidence="2" id="KW-0732">Signal</keyword>
<evidence type="ECO:0000256" key="3">
    <source>
        <dbReference type="ARBA" id="ARBA00022801"/>
    </source>
</evidence>
<evidence type="ECO:0000256" key="4">
    <source>
        <dbReference type="RuleBase" id="RU361188"/>
    </source>
</evidence>
<protein>
    <submittedName>
        <fullName evidence="7">Glucosylceramidase</fullName>
    </submittedName>
</protein>
<evidence type="ECO:0000259" key="6">
    <source>
        <dbReference type="SMART" id="SM00458"/>
    </source>
</evidence>
<keyword evidence="5" id="KW-0472">Membrane</keyword>
<evidence type="ECO:0000313" key="8">
    <source>
        <dbReference type="Proteomes" id="UP000603200"/>
    </source>
</evidence>
<keyword evidence="5" id="KW-1133">Transmembrane helix</keyword>
<evidence type="ECO:0000313" key="7">
    <source>
        <dbReference type="EMBL" id="GIE20227.1"/>
    </source>
</evidence>
<organism evidence="7 8">
    <name type="scientific">Winogradskya humida</name>
    <dbReference type="NCBI Taxonomy" id="113566"/>
    <lineage>
        <taxon>Bacteria</taxon>
        <taxon>Bacillati</taxon>
        <taxon>Actinomycetota</taxon>
        <taxon>Actinomycetes</taxon>
        <taxon>Micromonosporales</taxon>
        <taxon>Micromonosporaceae</taxon>
        <taxon>Winogradskya</taxon>
    </lineage>
</organism>
<dbReference type="Gene3D" id="2.60.40.1180">
    <property type="entry name" value="Golgi alpha-mannosidase II"/>
    <property type="match status" value="1"/>
</dbReference>
<dbReference type="InterPro" id="IPR013780">
    <property type="entry name" value="Glyco_hydro_b"/>
</dbReference>
<dbReference type="PANTHER" id="PTHR11069">
    <property type="entry name" value="GLUCOSYLCERAMIDASE"/>
    <property type="match status" value="1"/>
</dbReference>
<gene>
    <name evidence="7" type="primary">srfJ_1</name>
    <name evidence="7" type="ORF">Ahu01nite_033290</name>
</gene>
<proteinExistence type="inferred from homology"/>
<dbReference type="Proteomes" id="UP000603200">
    <property type="component" value="Unassembled WGS sequence"/>
</dbReference>
<dbReference type="Gene3D" id="3.20.20.80">
    <property type="entry name" value="Glycosidases"/>
    <property type="match status" value="1"/>
</dbReference>
<keyword evidence="5" id="KW-0812">Transmembrane</keyword>
<name>A0ABQ3ZPY0_9ACTN</name>
<evidence type="ECO:0000256" key="1">
    <source>
        <dbReference type="ARBA" id="ARBA00005382"/>
    </source>
</evidence>
<accession>A0ABQ3ZPY0</accession>
<comment type="similarity">
    <text evidence="1 4">Belongs to the glycosyl hydrolase 30 family.</text>
</comment>
<dbReference type="InterPro" id="IPR035992">
    <property type="entry name" value="Ricin_B-like_lectins"/>
</dbReference>
<keyword evidence="3 4" id="KW-0378">Hydrolase</keyword>
<dbReference type="SUPFAM" id="SSF51011">
    <property type="entry name" value="Glycosyl hydrolase domain"/>
    <property type="match status" value="1"/>
</dbReference>
<dbReference type="Gene3D" id="2.80.10.50">
    <property type="match status" value="2"/>
</dbReference>
<dbReference type="PROSITE" id="PS50231">
    <property type="entry name" value="RICIN_B_LECTIN"/>
    <property type="match status" value="1"/>
</dbReference>
<sequence length="650" mass="69121">MGMFIVQSLTYYGQAPTFGQGVPTVPIPRRTRGTRGTRARTALLTASVLVGAGTAMVLAPSAFAANEQVQVYLTTTSDSAGRTVTRGLQQQTPVNFAASSGSANQTITVNENTTYQQFEGAGASFTDTAAWLINGSGALSAATKADVMNKLFSPTAGIGVSAVRNVIGSSDLARSSYSYDGTCCDLNDFTLTRDVDVLALTKQARSLNPQLTLFASPWSAPSWMKDNNSYDQGYLKAEYYKAYAQYIVKYIQGYEAQGVHVNYVTEQNEPGCCAGYPSMQWSVSGLQSFAKNDLLPALQAAGLSTKLLVHDWNYSDYDTWGAPLVNDATIRNHPNYGGVAWHGYGGDPSKASTVRTQYPSMNQYFTEHSGGTWVGNQHAEDMNNLIDYTRNWARSWTKWSLAVDQNMGPHNGGCGTCTGLVTVHNGDSRSGQVDYTVEYYTMGHLTKFVRPGAVRVDSTANSTVKNVAWKNPDGSKALIAYNTSGSTQTVKVNWGGQSFVYSLPTRTSATFTWSGTQSGGGGTTGGAITSNLGTCLDVTGGSTVNGNLPQMWSCTAGPNQSWTVGADGTVRALGKCLDVKDNGTADGSAVQLWDCAGGANQRWTFNAAHDLVNAGAGKCLDIVGNSSANGAKLQLWTCTGAANQKWNVPA</sequence>
<dbReference type="InterPro" id="IPR001139">
    <property type="entry name" value="Glyco_hydro_30"/>
</dbReference>
<dbReference type="InterPro" id="IPR000772">
    <property type="entry name" value="Ricin_B_lectin"/>
</dbReference>
<dbReference type="InterPro" id="IPR033453">
    <property type="entry name" value="Glyco_hydro_30_TIM-barrel"/>
</dbReference>
<evidence type="ECO:0000256" key="5">
    <source>
        <dbReference type="SAM" id="Phobius"/>
    </source>
</evidence>
<dbReference type="PANTHER" id="PTHR11069:SF23">
    <property type="entry name" value="LYSOSOMAL ACID GLUCOSYLCERAMIDASE"/>
    <property type="match status" value="1"/>
</dbReference>
<dbReference type="InterPro" id="IPR033452">
    <property type="entry name" value="GH30_C"/>
</dbReference>
<dbReference type="PRINTS" id="PR00843">
    <property type="entry name" value="GLHYDRLASE30"/>
</dbReference>
<dbReference type="InterPro" id="IPR017853">
    <property type="entry name" value="GH"/>
</dbReference>
<keyword evidence="4" id="KW-0326">Glycosidase</keyword>
<comment type="caution">
    <text evidence="7">The sequence shown here is derived from an EMBL/GenBank/DDBJ whole genome shotgun (WGS) entry which is preliminary data.</text>
</comment>
<dbReference type="CDD" id="cd23451">
    <property type="entry name" value="beta-trefoil_Ricin_laminarinase"/>
    <property type="match status" value="1"/>
</dbReference>
<dbReference type="Pfam" id="PF00652">
    <property type="entry name" value="Ricin_B_lectin"/>
    <property type="match status" value="1"/>
</dbReference>
<feature type="domain" description="Ricin B lectin" evidence="6">
    <location>
        <begin position="523"/>
        <end position="649"/>
    </location>
</feature>
<evidence type="ECO:0000256" key="2">
    <source>
        <dbReference type="ARBA" id="ARBA00022729"/>
    </source>
</evidence>